<dbReference type="InterPro" id="IPR003660">
    <property type="entry name" value="HAMP_dom"/>
</dbReference>
<evidence type="ECO:0000256" key="6">
    <source>
        <dbReference type="ARBA" id="ARBA00022679"/>
    </source>
</evidence>
<sequence length="446" mass="49965">MSVRGKMFIAMTVMIILISSTFIQLSLEFLANRFEKYSADKIASWFESYYENNENSWDGIDLANIPDGVDTIGQNHGGIALLSPDGRLLFHKGRIEADTVLKSKYKKKMITGGSLAGILYVDRWESSETLQLKSYLLRWMAIGSTVAAIFSGIVAFLIGYWLVRIFTRPLQRLIPAVEKVAGSDFQFQLPVTTKDEFGKLTKAFNQMTQRLLHAEEVRKRLVADVAHELRTPLTIIQSRLEYIQEGGQQVPPETLLPLQDEVMRLSKLVDDLHQLTLAEAGKLPLAKQHIDLTELLQRMIEILKPEADERQIGVSIESHAKRAVAHLDPHRMMQVFYNVLSNAIRYTMPGGSVAIRIAVDHRENGAAFAAISIADTGVGIPEEQLTFVFNRFHRVEEARSRHAGGMGLGLAIAKEFVEAHQGSITVKSEVDKGTEFTIFLPLCTED</sequence>
<dbReference type="SMART" id="SM00387">
    <property type="entry name" value="HATPase_c"/>
    <property type="match status" value="1"/>
</dbReference>
<dbReference type="Pfam" id="PF00512">
    <property type="entry name" value="HisKA"/>
    <property type="match status" value="1"/>
</dbReference>
<keyword evidence="5" id="KW-0597">Phosphoprotein</keyword>
<comment type="catalytic activity">
    <reaction evidence="1">
        <text>ATP + protein L-histidine = ADP + protein N-phospho-L-histidine.</text>
        <dbReference type="EC" id="2.7.13.3"/>
    </reaction>
</comment>
<keyword evidence="16" id="KW-1185">Reference proteome</keyword>
<keyword evidence="11 12" id="KW-0472">Membrane</keyword>
<dbReference type="RefSeq" id="WP_232187623.1">
    <property type="nucleotide sequence ID" value="NZ_JAIOAP010000013.1"/>
</dbReference>
<dbReference type="InterPro" id="IPR003594">
    <property type="entry name" value="HATPase_dom"/>
</dbReference>
<dbReference type="SMART" id="SM00304">
    <property type="entry name" value="HAMP"/>
    <property type="match status" value="1"/>
</dbReference>
<dbReference type="InterPro" id="IPR004358">
    <property type="entry name" value="Sig_transdc_His_kin-like_C"/>
</dbReference>
<dbReference type="SUPFAM" id="SSF158472">
    <property type="entry name" value="HAMP domain-like"/>
    <property type="match status" value="1"/>
</dbReference>
<feature type="transmembrane region" description="Helical" evidence="12">
    <location>
        <begin position="7"/>
        <end position="27"/>
    </location>
</feature>
<reference evidence="15 16" key="1">
    <citation type="journal article" date="2023" name="Genome Announc.">
        <title>Pan-Genome Analyses of the Genus Cohnella and Proposal of the Novel Species Cohnella silvisoli sp. nov., Isolated from Forest Soil.</title>
        <authorList>
            <person name="Wang C."/>
            <person name="Mao L."/>
            <person name="Bao G."/>
            <person name="Zhu H."/>
        </authorList>
    </citation>
    <scope>NUCLEOTIDE SEQUENCE [LARGE SCALE GENOMIC DNA]</scope>
    <source>
        <strain evidence="15 16">NL03-T5-1</strain>
    </source>
</reference>
<dbReference type="Pfam" id="PF00672">
    <property type="entry name" value="HAMP"/>
    <property type="match status" value="1"/>
</dbReference>
<keyword evidence="9 15" id="KW-0067">ATP-binding</keyword>
<evidence type="ECO:0000256" key="5">
    <source>
        <dbReference type="ARBA" id="ARBA00022553"/>
    </source>
</evidence>
<organism evidence="15 16">
    <name type="scientific">Cohnella silvisoli</name>
    <dbReference type="NCBI Taxonomy" id="2873699"/>
    <lineage>
        <taxon>Bacteria</taxon>
        <taxon>Bacillati</taxon>
        <taxon>Bacillota</taxon>
        <taxon>Bacilli</taxon>
        <taxon>Bacillales</taxon>
        <taxon>Paenibacillaceae</taxon>
        <taxon>Cohnella</taxon>
    </lineage>
</organism>
<evidence type="ECO:0000256" key="1">
    <source>
        <dbReference type="ARBA" id="ARBA00000085"/>
    </source>
</evidence>
<evidence type="ECO:0000313" key="16">
    <source>
        <dbReference type="Proteomes" id="UP001493487"/>
    </source>
</evidence>
<evidence type="ECO:0000256" key="4">
    <source>
        <dbReference type="ARBA" id="ARBA00022475"/>
    </source>
</evidence>
<keyword evidence="12" id="KW-1133">Transmembrane helix</keyword>
<dbReference type="GO" id="GO:0005524">
    <property type="term" value="F:ATP binding"/>
    <property type="evidence" value="ECO:0007669"/>
    <property type="project" value="UniProtKB-KW"/>
</dbReference>
<dbReference type="Gene3D" id="1.10.287.130">
    <property type="match status" value="1"/>
</dbReference>
<keyword evidence="6" id="KW-0808">Transferase</keyword>
<proteinExistence type="predicted"/>
<evidence type="ECO:0000259" key="14">
    <source>
        <dbReference type="PROSITE" id="PS50885"/>
    </source>
</evidence>
<evidence type="ECO:0000256" key="7">
    <source>
        <dbReference type="ARBA" id="ARBA00022741"/>
    </source>
</evidence>
<evidence type="ECO:0000256" key="2">
    <source>
        <dbReference type="ARBA" id="ARBA00004651"/>
    </source>
</evidence>
<evidence type="ECO:0000256" key="9">
    <source>
        <dbReference type="ARBA" id="ARBA00022840"/>
    </source>
</evidence>
<feature type="domain" description="Histidine kinase" evidence="13">
    <location>
        <begin position="224"/>
        <end position="444"/>
    </location>
</feature>
<comment type="subcellular location">
    <subcellularLocation>
        <location evidence="2">Cell membrane</location>
        <topology evidence="2">Multi-pass membrane protein</topology>
    </subcellularLocation>
</comment>
<dbReference type="InterPro" id="IPR036890">
    <property type="entry name" value="HATPase_C_sf"/>
</dbReference>
<dbReference type="Pfam" id="PF02518">
    <property type="entry name" value="HATPase_c"/>
    <property type="match status" value="1"/>
</dbReference>
<dbReference type="PANTHER" id="PTHR45453">
    <property type="entry name" value="PHOSPHATE REGULON SENSOR PROTEIN PHOR"/>
    <property type="match status" value="1"/>
</dbReference>
<evidence type="ECO:0000256" key="3">
    <source>
        <dbReference type="ARBA" id="ARBA00012438"/>
    </source>
</evidence>
<dbReference type="EC" id="2.7.13.3" evidence="3"/>
<evidence type="ECO:0000256" key="8">
    <source>
        <dbReference type="ARBA" id="ARBA00022777"/>
    </source>
</evidence>
<dbReference type="Proteomes" id="UP001493487">
    <property type="component" value="Unassembled WGS sequence"/>
</dbReference>
<keyword evidence="8" id="KW-0418">Kinase</keyword>
<dbReference type="SUPFAM" id="SSF55874">
    <property type="entry name" value="ATPase domain of HSP90 chaperone/DNA topoisomerase II/histidine kinase"/>
    <property type="match status" value="1"/>
</dbReference>
<evidence type="ECO:0000259" key="13">
    <source>
        <dbReference type="PROSITE" id="PS50109"/>
    </source>
</evidence>
<gene>
    <name evidence="15" type="ORF">QJS35_08280</name>
</gene>
<dbReference type="PROSITE" id="PS50109">
    <property type="entry name" value="HIS_KIN"/>
    <property type="match status" value="1"/>
</dbReference>
<accession>A0ABV1KQS3</accession>
<keyword evidence="10" id="KW-0902">Two-component regulatory system</keyword>
<feature type="transmembrane region" description="Helical" evidence="12">
    <location>
        <begin position="139"/>
        <end position="163"/>
    </location>
</feature>
<dbReference type="Gene3D" id="3.30.565.10">
    <property type="entry name" value="Histidine kinase-like ATPase, C-terminal domain"/>
    <property type="match status" value="1"/>
</dbReference>
<dbReference type="SMART" id="SM00388">
    <property type="entry name" value="HisKA"/>
    <property type="match status" value="1"/>
</dbReference>
<dbReference type="EMBL" id="JASKHM010000004">
    <property type="protein sequence ID" value="MEQ4482388.1"/>
    <property type="molecule type" value="Genomic_DNA"/>
</dbReference>
<dbReference type="InterPro" id="IPR005467">
    <property type="entry name" value="His_kinase_dom"/>
</dbReference>
<evidence type="ECO:0000256" key="12">
    <source>
        <dbReference type="SAM" id="Phobius"/>
    </source>
</evidence>
<comment type="caution">
    <text evidence="15">The sequence shown here is derived from an EMBL/GenBank/DDBJ whole genome shotgun (WGS) entry which is preliminary data.</text>
</comment>
<dbReference type="SUPFAM" id="SSF47384">
    <property type="entry name" value="Homodimeric domain of signal transducing histidine kinase"/>
    <property type="match status" value="1"/>
</dbReference>
<protein>
    <recommendedName>
        <fullName evidence="3">histidine kinase</fullName>
        <ecNumber evidence="3">2.7.13.3</ecNumber>
    </recommendedName>
</protein>
<dbReference type="PRINTS" id="PR00344">
    <property type="entry name" value="BCTRLSENSOR"/>
</dbReference>
<dbReference type="InterPro" id="IPR036097">
    <property type="entry name" value="HisK_dim/P_sf"/>
</dbReference>
<evidence type="ECO:0000256" key="10">
    <source>
        <dbReference type="ARBA" id="ARBA00023012"/>
    </source>
</evidence>
<dbReference type="InterPro" id="IPR003661">
    <property type="entry name" value="HisK_dim/P_dom"/>
</dbReference>
<dbReference type="CDD" id="cd06225">
    <property type="entry name" value="HAMP"/>
    <property type="match status" value="1"/>
</dbReference>
<dbReference type="CDD" id="cd00082">
    <property type="entry name" value="HisKA"/>
    <property type="match status" value="1"/>
</dbReference>
<keyword evidence="7" id="KW-0547">Nucleotide-binding</keyword>
<dbReference type="PROSITE" id="PS50885">
    <property type="entry name" value="HAMP"/>
    <property type="match status" value="1"/>
</dbReference>
<keyword evidence="4" id="KW-1003">Cell membrane</keyword>
<dbReference type="PANTHER" id="PTHR45453:SF1">
    <property type="entry name" value="PHOSPHATE REGULON SENSOR PROTEIN PHOR"/>
    <property type="match status" value="1"/>
</dbReference>
<feature type="domain" description="HAMP" evidence="14">
    <location>
        <begin position="164"/>
        <end position="216"/>
    </location>
</feature>
<evidence type="ECO:0000313" key="15">
    <source>
        <dbReference type="EMBL" id="MEQ4482388.1"/>
    </source>
</evidence>
<dbReference type="Gene3D" id="6.10.340.10">
    <property type="match status" value="1"/>
</dbReference>
<dbReference type="InterPro" id="IPR050351">
    <property type="entry name" value="BphY/WalK/GraS-like"/>
</dbReference>
<name>A0ABV1KQS3_9BACL</name>
<evidence type="ECO:0000256" key="11">
    <source>
        <dbReference type="ARBA" id="ARBA00023136"/>
    </source>
</evidence>
<keyword evidence="12" id="KW-0812">Transmembrane</keyword>